<dbReference type="Proteomes" id="UP000494206">
    <property type="component" value="Unassembled WGS sequence"/>
</dbReference>
<evidence type="ECO:0000313" key="3">
    <source>
        <dbReference type="Proteomes" id="UP000494206"/>
    </source>
</evidence>
<gene>
    <name evidence="2" type="ORF">CBOVIS_LOCUS754</name>
</gene>
<feature type="compositionally biased region" description="Low complexity" evidence="1">
    <location>
        <begin position="51"/>
        <end position="62"/>
    </location>
</feature>
<reference evidence="2 3" key="1">
    <citation type="submission" date="2020-04" db="EMBL/GenBank/DDBJ databases">
        <authorList>
            <person name="Laetsch R D."/>
            <person name="Stevens L."/>
            <person name="Kumar S."/>
            <person name="Blaxter L. M."/>
        </authorList>
    </citation>
    <scope>NUCLEOTIDE SEQUENCE [LARGE SCALE GENOMIC DNA]</scope>
</reference>
<dbReference type="AlphaFoldDB" id="A0A8S1E6C9"/>
<keyword evidence="3" id="KW-1185">Reference proteome</keyword>
<feature type="compositionally biased region" description="Basic residues" evidence="1">
    <location>
        <begin position="86"/>
        <end position="96"/>
    </location>
</feature>
<feature type="region of interest" description="Disordered" evidence="1">
    <location>
        <begin position="44"/>
        <end position="142"/>
    </location>
</feature>
<evidence type="ECO:0000256" key="1">
    <source>
        <dbReference type="SAM" id="MobiDB-lite"/>
    </source>
</evidence>
<dbReference type="EMBL" id="CADEPM010000001">
    <property type="protein sequence ID" value="CAB3397325.1"/>
    <property type="molecule type" value="Genomic_DNA"/>
</dbReference>
<comment type="caution">
    <text evidence="2">The sequence shown here is derived from an EMBL/GenBank/DDBJ whole genome shotgun (WGS) entry which is preliminary data.</text>
</comment>
<name>A0A8S1E6C9_9PELO</name>
<proteinExistence type="predicted"/>
<organism evidence="2 3">
    <name type="scientific">Caenorhabditis bovis</name>
    <dbReference type="NCBI Taxonomy" id="2654633"/>
    <lineage>
        <taxon>Eukaryota</taxon>
        <taxon>Metazoa</taxon>
        <taxon>Ecdysozoa</taxon>
        <taxon>Nematoda</taxon>
        <taxon>Chromadorea</taxon>
        <taxon>Rhabditida</taxon>
        <taxon>Rhabditina</taxon>
        <taxon>Rhabditomorpha</taxon>
        <taxon>Rhabditoidea</taxon>
        <taxon>Rhabditidae</taxon>
        <taxon>Peloderinae</taxon>
        <taxon>Caenorhabditis</taxon>
    </lineage>
</organism>
<evidence type="ECO:0000313" key="2">
    <source>
        <dbReference type="EMBL" id="CAB3397325.1"/>
    </source>
</evidence>
<accession>A0A8S1E6C9</accession>
<protein>
    <submittedName>
        <fullName evidence="2">Uncharacterized protein</fullName>
    </submittedName>
</protein>
<sequence>MASRRSTRNVARVDYRSLHLELDYDESAKYARKSKLSEAAKENYNTAVETNSSSSLDLNQNNTEELSDDEFGGQDTREEKPSSAPKTRKKRRRVKQKSVEKPPKRAYYKVEEATDDGSSSDWEPEQRPKRPPNWKGERLTGAPPSMYIPWQGYSNSIHAPKNPPMKLADLKSDK</sequence>
<feature type="region of interest" description="Disordered" evidence="1">
    <location>
        <begin position="154"/>
        <end position="174"/>
    </location>
</feature>
<feature type="compositionally biased region" description="Basic and acidic residues" evidence="1">
    <location>
        <begin position="97"/>
        <end position="112"/>
    </location>
</feature>